<dbReference type="PROSITE" id="PS51257">
    <property type="entry name" value="PROKAR_LIPOPROTEIN"/>
    <property type="match status" value="1"/>
</dbReference>
<reference evidence="3 4" key="1">
    <citation type="journal article" date="2019" name="Int. J. Syst. Evol. Microbiol.">
        <title>The Global Catalogue of Microorganisms (GCM) 10K type strain sequencing project: providing services to taxonomists for standard genome sequencing and annotation.</title>
        <authorList>
            <consortium name="The Broad Institute Genomics Platform"/>
            <consortium name="The Broad Institute Genome Sequencing Center for Infectious Disease"/>
            <person name="Wu L."/>
            <person name="Ma J."/>
        </authorList>
    </citation>
    <scope>NUCLEOTIDE SEQUENCE [LARGE SCALE GENOMIC DNA]</scope>
    <source>
        <strain evidence="3 4">XZYJ18</strain>
    </source>
</reference>
<accession>A0ABD5Q1S0</accession>
<feature type="region of interest" description="Disordered" evidence="1">
    <location>
        <begin position="27"/>
        <end position="70"/>
    </location>
</feature>
<feature type="compositionally biased region" description="Low complexity" evidence="1">
    <location>
        <begin position="27"/>
        <end position="61"/>
    </location>
</feature>
<evidence type="ECO:0000313" key="4">
    <source>
        <dbReference type="Proteomes" id="UP001595945"/>
    </source>
</evidence>
<protein>
    <recommendedName>
        <fullName evidence="2">DUF7979 domain-containing protein</fullName>
    </recommendedName>
</protein>
<name>A0ABD5Q1S0_9EURY</name>
<proteinExistence type="predicted"/>
<evidence type="ECO:0000256" key="1">
    <source>
        <dbReference type="SAM" id="MobiDB-lite"/>
    </source>
</evidence>
<feature type="domain" description="DUF7979" evidence="2">
    <location>
        <begin position="87"/>
        <end position="146"/>
    </location>
</feature>
<comment type="caution">
    <text evidence="3">The sequence shown here is derived from an EMBL/GenBank/DDBJ whole genome shotgun (WGS) entry which is preliminary data.</text>
</comment>
<evidence type="ECO:0000313" key="3">
    <source>
        <dbReference type="EMBL" id="MFC4824595.1"/>
    </source>
</evidence>
<dbReference type="RefSeq" id="WP_254269671.1">
    <property type="nucleotide sequence ID" value="NZ_CP100400.1"/>
</dbReference>
<dbReference type="EMBL" id="JBHSHT010000001">
    <property type="protein sequence ID" value="MFC4824595.1"/>
    <property type="molecule type" value="Genomic_DNA"/>
</dbReference>
<organism evidence="3 4">
    <name type="scientific">Halorussus aquaticus</name>
    <dbReference type="NCBI Taxonomy" id="2953748"/>
    <lineage>
        <taxon>Archaea</taxon>
        <taxon>Methanobacteriati</taxon>
        <taxon>Methanobacteriota</taxon>
        <taxon>Stenosarchaea group</taxon>
        <taxon>Halobacteria</taxon>
        <taxon>Halobacteriales</taxon>
        <taxon>Haladaptataceae</taxon>
        <taxon>Halorussus</taxon>
    </lineage>
</organism>
<dbReference type="Pfam" id="PF25934">
    <property type="entry name" value="DUF7979"/>
    <property type="match status" value="1"/>
</dbReference>
<dbReference type="GeneID" id="73044717"/>
<sequence length="151" mass="15816">MDARIGPLALAVLLVLAGCVGGTPGGTATTSSTTAPGGTATTAGTATTTDDPTTSPDTPSTRTDDAPPKGSQFVSVVAFENQSRHAQWPDNQTVAFENLSADRQRVFEEALPGGSVAFGPDETAPFSFYDETRPRAVRYDGTWYYVRVAIV</sequence>
<keyword evidence="4" id="KW-1185">Reference proteome</keyword>
<dbReference type="AlphaFoldDB" id="A0ABD5Q1S0"/>
<evidence type="ECO:0000259" key="2">
    <source>
        <dbReference type="Pfam" id="PF25934"/>
    </source>
</evidence>
<dbReference type="Proteomes" id="UP001595945">
    <property type="component" value="Unassembled WGS sequence"/>
</dbReference>
<dbReference type="InterPro" id="IPR058285">
    <property type="entry name" value="DUF7979"/>
</dbReference>
<gene>
    <name evidence="3" type="ORF">ACFO9K_09985</name>
</gene>